<comment type="similarity">
    <text evidence="1 5">Belongs to the NOP53 family.</text>
</comment>
<feature type="region of interest" description="Disordered" evidence="6">
    <location>
        <begin position="1"/>
        <end position="31"/>
    </location>
</feature>
<dbReference type="InterPro" id="IPR011687">
    <property type="entry name" value="Nop53/GLTSCR2"/>
</dbReference>
<evidence type="ECO:0000256" key="5">
    <source>
        <dbReference type="PIRNR" id="PIRNR017302"/>
    </source>
</evidence>
<evidence type="ECO:0000256" key="4">
    <source>
        <dbReference type="ARBA" id="ARBA00023242"/>
    </source>
</evidence>
<dbReference type="EMBL" id="LT671827">
    <property type="protein sequence ID" value="SHO79593.1"/>
    <property type="molecule type" value="Genomic_DNA"/>
</dbReference>
<feature type="compositionally biased region" description="Basic residues" evidence="6">
    <location>
        <begin position="294"/>
        <end position="307"/>
    </location>
</feature>
<comment type="subcellular location">
    <subcellularLocation>
        <location evidence="5">Nucleus</location>
        <location evidence="5">Nucleolus</location>
    </subcellularLocation>
    <subcellularLocation>
        <location evidence="5">Nucleus</location>
        <location evidence="5">Nucleoplasm</location>
    </subcellularLocation>
</comment>
<dbReference type="GO" id="GO:0005654">
    <property type="term" value="C:nucleoplasm"/>
    <property type="evidence" value="ECO:0007669"/>
    <property type="project" value="UniProtKB-SubCell"/>
</dbReference>
<protein>
    <recommendedName>
        <fullName evidence="2 5">Ribosome biogenesis protein NOP53</fullName>
    </recommendedName>
</protein>
<feature type="compositionally biased region" description="Acidic residues" evidence="6">
    <location>
        <begin position="275"/>
        <end position="287"/>
    </location>
</feature>
<dbReference type="PANTHER" id="PTHR14211:SF7">
    <property type="entry name" value="RIBOSOME BIOGENESIS PROTEIN NOP53"/>
    <property type="match status" value="1"/>
</dbReference>
<dbReference type="GO" id="GO:0008097">
    <property type="term" value="F:5S rRNA binding"/>
    <property type="evidence" value="ECO:0007669"/>
    <property type="project" value="TreeGrafter"/>
</dbReference>
<dbReference type="VEuPathDB" id="FungiDB:MSYG_3943"/>
<dbReference type="STRING" id="1230383.A0A1M8AB70"/>
<dbReference type="GO" id="GO:0000027">
    <property type="term" value="P:ribosomal large subunit assembly"/>
    <property type="evidence" value="ECO:0007669"/>
    <property type="project" value="UniProtKB-UniRule"/>
</dbReference>
<dbReference type="AlphaFoldDB" id="A0A1M8AB70"/>
<evidence type="ECO:0000313" key="7">
    <source>
        <dbReference type="EMBL" id="SHO79593.1"/>
    </source>
</evidence>
<reference evidence="8" key="1">
    <citation type="journal article" date="2017" name="Nucleic Acids Res.">
        <title>Proteogenomics produces comprehensive and highly accurate protein-coding gene annotation in a complete genome assembly of Malassezia sympodialis.</title>
        <authorList>
            <person name="Zhu Y."/>
            <person name="Engstroem P.G."/>
            <person name="Tellgren-Roth C."/>
            <person name="Baudo C.D."/>
            <person name="Kennell J.C."/>
            <person name="Sun S."/>
            <person name="Billmyre R.B."/>
            <person name="Schroeder M.S."/>
            <person name="Andersson A."/>
            <person name="Holm T."/>
            <person name="Sigurgeirsson B."/>
            <person name="Wu G."/>
            <person name="Sankaranarayanan S.R."/>
            <person name="Siddharthan R."/>
            <person name="Sanyal K."/>
            <person name="Lundeberg J."/>
            <person name="Nystedt B."/>
            <person name="Boekhout T."/>
            <person name="Dawson T.L. Jr."/>
            <person name="Heitman J."/>
            <person name="Scheynius A."/>
            <person name="Lehtioe J."/>
        </authorList>
    </citation>
    <scope>NUCLEOTIDE SEQUENCE [LARGE SCALE GENOMIC DNA]</scope>
    <source>
        <strain evidence="8">ATCC 42132</strain>
    </source>
</reference>
<feature type="compositionally biased region" description="Low complexity" evidence="6">
    <location>
        <begin position="114"/>
        <end position="125"/>
    </location>
</feature>
<proteinExistence type="inferred from homology"/>
<dbReference type="GO" id="GO:0006364">
    <property type="term" value="P:rRNA processing"/>
    <property type="evidence" value="ECO:0007669"/>
    <property type="project" value="TreeGrafter"/>
</dbReference>
<keyword evidence="4 5" id="KW-0539">Nucleus</keyword>
<dbReference type="PANTHER" id="PTHR14211">
    <property type="entry name" value="GLIOMA SUPPRESSOR CANDIDATE REGION GENE 2"/>
    <property type="match status" value="1"/>
</dbReference>
<keyword evidence="8" id="KW-1185">Reference proteome</keyword>
<comment type="function">
    <text evidence="5">May play a role in ribosome biogenesis.</text>
</comment>
<feature type="region of interest" description="Disordered" evidence="6">
    <location>
        <begin position="191"/>
        <end position="344"/>
    </location>
</feature>
<evidence type="ECO:0000256" key="1">
    <source>
        <dbReference type="ARBA" id="ARBA00008838"/>
    </source>
</evidence>
<evidence type="ECO:0000256" key="6">
    <source>
        <dbReference type="SAM" id="MobiDB-lite"/>
    </source>
</evidence>
<feature type="region of interest" description="Disordered" evidence="6">
    <location>
        <begin position="52"/>
        <end position="159"/>
    </location>
</feature>
<feature type="compositionally biased region" description="Basic and acidic residues" evidence="6">
    <location>
        <begin position="223"/>
        <end position="254"/>
    </location>
</feature>
<name>A0A1M8AB70_MALS4</name>
<dbReference type="Proteomes" id="UP000186303">
    <property type="component" value="Chromosome 7"/>
</dbReference>
<dbReference type="OMA" id="TEKWTHK"/>
<feature type="compositionally biased region" description="Basic and acidic residues" evidence="6">
    <location>
        <begin position="308"/>
        <end position="319"/>
    </location>
</feature>
<gene>
    <name evidence="7" type="ORF">MSYG_3943</name>
</gene>
<dbReference type="Pfam" id="PF07767">
    <property type="entry name" value="Nop53"/>
    <property type="match status" value="1"/>
</dbReference>
<evidence type="ECO:0000256" key="3">
    <source>
        <dbReference type="ARBA" id="ARBA00022517"/>
    </source>
</evidence>
<feature type="compositionally biased region" description="Basic residues" evidence="6">
    <location>
        <begin position="22"/>
        <end position="31"/>
    </location>
</feature>
<sequence length="442" mass="50285">MTKTQVSEGMSALGRPAQYQRSSRKGKKAWRKHIDLSATEAALEDIREQERVMGTAAHSQKNQDLFVEDRSGQETQLARQAREKRKLKSQEILAQRSAVPAVQQKARSSFQLDTKTAAGKANAAGLPEKVKKRLRTLASRPHEGLQGEDEHGSAGKFQSDAVLAEKHDLWGAPVPKVENEWITPAMKSAVHKPKSMYHEPSAPAKSLSAVSKPHPGISYNPDFDSHESLIQRAFEKAKEQELDENSLRQWREQMRNVTQGHDQAGALSMKIDDSTTNEEEQEDDDENASQRTKLPGRKTAAQRRREARARDQYNEAQQRRKERQMRALISEASSHSKKLGKAAEERAKLIEQRREAKLARMRESGMAGSKVGKYAVPEERIDVQTGDELSESLRQLKPEGNLFWDRFQNLQARGLTESRRLVQPMRRRLKTKTYDRHTFKRD</sequence>
<dbReference type="PIRSF" id="PIRSF017302">
    <property type="entry name" value="Gltscr2"/>
    <property type="match status" value="1"/>
</dbReference>
<dbReference type="OrthoDB" id="5072at2759"/>
<feature type="compositionally biased region" description="Basic and acidic residues" evidence="6">
    <location>
        <begin position="140"/>
        <end position="153"/>
    </location>
</feature>
<dbReference type="GO" id="GO:0005730">
    <property type="term" value="C:nucleolus"/>
    <property type="evidence" value="ECO:0007669"/>
    <property type="project" value="UniProtKB-SubCell"/>
</dbReference>
<keyword evidence="3 5" id="KW-0690">Ribosome biogenesis</keyword>
<organism evidence="7 8">
    <name type="scientific">Malassezia sympodialis (strain ATCC 42132)</name>
    <name type="common">Atopic eczema-associated yeast</name>
    <dbReference type="NCBI Taxonomy" id="1230383"/>
    <lineage>
        <taxon>Eukaryota</taxon>
        <taxon>Fungi</taxon>
        <taxon>Dikarya</taxon>
        <taxon>Basidiomycota</taxon>
        <taxon>Ustilaginomycotina</taxon>
        <taxon>Malasseziomycetes</taxon>
        <taxon>Malasseziales</taxon>
        <taxon>Malasseziaceae</taxon>
        <taxon>Malassezia</taxon>
    </lineage>
</organism>
<accession>A0A1M8AB70</accession>
<evidence type="ECO:0000313" key="8">
    <source>
        <dbReference type="Proteomes" id="UP000186303"/>
    </source>
</evidence>
<evidence type="ECO:0000256" key="2">
    <source>
        <dbReference type="ARBA" id="ARBA00018339"/>
    </source>
</evidence>